<protein>
    <submittedName>
        <fullName evidence="9">Na+/melibiose symporter-like transporter</fullName>
    </submittedName>
</protein>
<dbReference type="OrthoDB" id="9775268at2"/>
<name>A0A3N5C572_9BACI</name>
<dbReference type="GO" id="GO:0022857">
    <property type="term" value="F:transmembrane transporter activity"/>
    <property type="evidence" value="ECO:0007669"/>
    <property type="project" value="InterPro"/>
</dbReference>
<dbReference type="RefSeq" id="WP_124221769.1">
    <property type="nucleotide sequence ID" value="NZ_RKRF01000009.1"/>
</dbReference>
<comment type="caution">
    <text evidence="9">The sequence shown here is derived from an EMBL/GenBank/DDBJ whole genome shotgun (WGS) entry which is preliminary data.</text>
</comment>
<feature type="transmembrane region" description="Helical" evidence="7">
    <location>
        <begin position="278"/>
        <end position="295"/>
    </location>
</feature>
<dbReference type="SUPFAM" id="SSF103473">
    <property type="entry name" value="MFS general substrate transporter"/>
    <property type="match status" value="1"/>
</dbReference>
<dbReference type="Pfam" id="PF07690">
    <property type="entry name" value="MFS_1"/>
    <property type="match status" value="1"/>
</dbReference>
<feature type="transmembrane region" description="Helical" evidence="7">
    <location>
        <begin position="68"/>
        <end position="89"/>
    </location>
</feature>
<dbReference type="InterPro" id="IPR036259">
    <property type="entry name" value="MFS_trans_sf"/>
</dbReference>
<feature type="transmembrane region" description="Helical" evidence="7">
    <location>
        <begin position="391"/>
        <end position="411"/>
    </location>
</feature>
<feature type="transmembrane region" description="Helical" evidence="7">
    <location>
        <begin position="216"/>
        <end position="237"/>
    </location>
</feature>
<accession>A0A3N5C572</accession>
<feature type="transmembrane region" description="Helical" evidence="7">
    <location>
        <begin position="41"/>
        <end position="61"/>
    </location>
</feature>
<comment type="subcellular location">
    <subcellularLocation>
        <location evidence="1">Cell membrane</location>
        <topology evidence="1">Multi-pass membrane protein</topology>
    </subcellularLocation>
</comment>
<dbReference type="InterPro" id="IPR020846">
    <property type="entry name" value="MFS_dom"/>
</dbReference>
<dbReference type="EMBL" id="RKRF01000009">
    <property type="protein sequence ID" value="RPF53315.1"/>
    <property type="molecule type" value="Genomic_DNA"/>
</dbReference>
<dbReference type="AlphaFoldDB" id="A0A3N5C572"/>
<evidence type="ECO:0000313" key="10">
    <source>
        <dbReference type="Proteomes" id="UP000276443"/>
    </source>
</evidence>
<keyword evidence="2" id="KW-0813">Transport</keyword>
<dbReference type="PANTHER" id="PTHR43266">
    <property type="entry name" value="MACROLIDE-EFFLUX PROTEIN"/>
    <property type="match status" value="1"/>
</dbReference>
<evidence type="ECO:0000256" key="3">
    <source>
        <dbReference type="ARBA" id="ARBA00022475"/>
    </source>
</evidence>
<evidence type="ECO:0000256" key="5">
    <source>
        <dbReference type="ARBA" id="ARBA00022989"/>
    </source>
</evidence>
<dbReference type="InterPro" id="IPR011701">
    <property type="entry name" value="MFS"/>
</dbReference>
<organism evidence="9 10">
    <name type="scientific">Aquisalibacillus elongatus</name>
    <dbReference type="NCBI Taxonomy" id="485577"/>
    <lineage>
        <taxon>Bacteria</taxon>
        <taxon>Bacillati</taxon>
        <taxon>Bacillota</taxon>
        <taxon>Bacilli</taxon>
        <taxon>Bacillales</taxon>
        <taxon>Bacillaceae</taxon>
        <taxon>Aquisalibacillus</taxon>
    </lineage>
</organism>
<evidence type="ECO:0000259" key="8">
    <source>
        <dbReference type="PROSITE" id="PS50850"/>
    </source>
</evidence>
<feature type="transmembrane region" description="Helical" evidence="7">
    <location>
        <begin position="301"/>
        <end position="318"/>
    </location>
</feature>
<evidence type="ECO:0000256" key="2">
    <source>
        <dbReference type="ARBA" id="ARBA00022448"/>
    </source>
</evidence>
<dbReference type="CDD" id="cd06173">
    <property type="entry name" value="MFS_MefA_like"/>
    <property type="match status" value="1"/>
</dbReference>
<evidence type="ECO:0000256" key="6">
    <source>
        <dbReference type="ARBA" id="ARBA00023136"/>
    </source>
</evidence>
<gene>
    <name evidence="9" type="ORF">EDC24_1812</name>
</gene>
<evidence type="ECO:0000313" key="9">
    <source>
        <dbReference type="EMBL" id="RPF53315.1"/>
    </source>
</evidence>
<keyword evidence="3" id="KW-1003">Cell membrane</keyword>
<keyword evidence="6 7" id="KW-0472">Membrane</keyword>
<feature type="transmembrane region" description="Helical" evidence="7">
    <location>
        <begin position="249"/>
        <end position="271"/>
    </location>
</feature>
<feature type="transmembrane region" description="Helical" evidence="7">
    <location>
        <begin position="137"/>
        <end position="158"/>
    </location>
</feature>
<dbReference type="Gene3D" id="1.20.1250.20">
    <property type="entry name" value="MFS general substrate transporter like domains"/>
    <property type="match status" value="1"/>
</dbReference>
<proteinExistence type="predicted"/>
<feature type="domain" description="Major facilitator superfamily (MFS) profile" evidence="8">
    <location>
        <begin position="1"/>
        <end position="417"/>
    </location>
</feature>
<evidence type="ECO:0000256" key="7">
    <source>
        <dbReference type="SAM" id="Phobius"/>
    </source>
</evidence>
<feature type="transmembrane region" description="Helical" evidence="7">
    <location>
        <begin position="339"/>
        <end position="361"/>
    </location>
</feature>
<evidence type="ECO:0000256" key="4">
    <source>
        <dbReference type="ARBA" id="ARBA00022692"/>
    </source>
</evidence>
<dbReference type="PROSITE" id="PS50850">
    <property type="entry name" value="MFS"/>
    <property type="match status" value="1"/>
</dbReference>
<sequence length="437" mass="47063">MKTFIVVWIGQLLSVIGSGLTSFGLGVWVLLETGSVTKFSFIMLAASLPAIIAAPFTGVLIDRFKRKYIMIIADSISGLATLSLLTLLLTNNLEIWHIYIIASVVSLFSSVQLPAYQSAISLMVPKSQLGRANGMVQLAEASSLIVGPVVAGFLIALYGLSAVVLVDLITMSIAITILCFAKIPEIEHEEYKTEEKPSVWFEAKQGLLYIKERPGLIGLMLYFATINFLFGFFNVLIQPLILSLSNETVLGTVISISGVGMFIGGILMSTWGGAKNKVKGLFSIASIFGVSLVMIGLTESLIVITAGVTLSFFLIPMVNAHSQSIFQQKVEPSVQGRVFSLRIMVSRILMPISIVLAGPTIDYIADPLMAEGGALASTVGMVIGVGEGRGIGLVFLVIGLLHTLILLVIYFHPRVRNMNHEIPDVLDEDEAKQVALS</sequence>
<keyword evidence="4 7" id="KW-0812">Transmembrane</keyword>
<dbReference type="PANTHER" id="PTHR43266:SF2">
    <property type="entry name" value="MAJOR FACILITATOR SUPERFAMILY (MFS) PROFILE DOMAIN-CONTAINING PROTEIN"/>
    <property type="match status" value="1"/>
</dbReference>
<dbReference type="GO" id="GO:0005886">
    <property type="term" value="C:plasma membrane"/>
    <property type="evidence" value="ECO:0007669"/>
    <property type="project" value="UniProtKB-SubCell"/>
</dbReference>
<keyword evidence="10" id="KW-1185">Reference proteome</keyword>
<evidence type="ECO:0000256" key="1">
    <source>
        <dbReference type="ARBA" id="ARBA00004651"/>
    </source>
</evidence>
<keyword evidence="5 7" id="KW-1133">Transmembrane helix</keyword>
<reference evidence="9 10" key="1">
    <citation type="submission" date="2018-11" db="EMBL/GenBank/DDBJ databases">
        <title>Genomic Encyclopedia of Type Strains, Phase IV (KMG-IV): sequencing the most valuable type-strain genomes for metagenomic binning, comparative biology and taxonomic classification.</title>
        <authorList>
            <person name="Goeker M."/>
        </authorList>
    </citation>
    <scope>NUCLEOTIDE SEQUENCE [LARGE SCALE GENOMIC DNA]</scope>
    <source>
        <strain evidence="9 10">DSM 18090</strain>
    </source>
</reference>
<dbReference type="Proteomes" id="UP000276443">
    <property type="component" value="Unassembled WGS sequence"/>
</dbReference>